<sequence length="118" mass="13095">MLRLFARYTSVGVVNTAIHWAVFGALLASGAKQSMANLAAFCVAVTFSFFANAKWTFNAEATTARYFLYIFFMGAMAVSVGWTADRLHINPIVTLIFFSALSLVCGFVYSKFFVFRKS</sequence>
<dbReference type="Pfam" id="PF04138">
    <property type="entry name" value="GtrA_DPMS_TM"/>
    <property type="match status" value="1"/>
</dbReference>
<dbReference type="GO" id="GO:0005886">
    <property type="term" value="C:plasma membrane"/>
    <property type="evidence" value="ECO:0007669"/>
    <property type="project" value="TreeGrafter"/>
</dbReference>
<name>A0A0B1RAV3_9GAMM</name>
<dbReference type="InterPro" id="IPR051401">
    <property type="entry name" value="GtrA_CellWall_Glycosyl"/>
</dbReference>
<evidence type="ECO:0000256" key="5">
    <source>
        <dbReference type="ARBA" id="ARBA00023136"/>
    </source>
</evidence>
<reference evidence="10 11" key="1">
    <citation type="submission" date="2014-11" db="EMBL/GenBank/DDBJ databases">
        <title>Genome sequencing of Pantoea rodasii ND03.</title>
        <authorList>
            <person name="Muhamad Yunos N.Y."/>
            <person name="Chan K.-G."/>
        </authorList>
    </citation>
    <scope>NUCLEOTIDE SEQUENCE [LARGE SCALE GENOMIC DNA]</scope>
    <source>
        <strain evidence="10 11">ND03</strain>
    </source>
</reference>
<evidence type="ECO:0000313" key="10">
    <source>
        <dbReference type="EMBL" id="KHJ69764.1"/>
    </source>
</evidence>
<comment type="function">
    <text evidence="6 7">Involved in O antigen modification. Involved in the translocation of bactoprenol-linked glucose across the cytoplasmic membrane.</text>
</comment>
<dbReference type="AlphaFoldDB" id="A0A0B1RAV3"/>
<keyword evidence="2 7" id="KW-0813">Transport</keyword>
<evidence type="ECO:0000256" key="4">
    <source>
        <dbReference type="ARBA" id="ARBA00022989"/>
    </source>
</evidence>
<evidence type="ECO:0000259" key="9">
    <source>
        <dbReference type="Pfam" id="PF04138"/>
    </source>
</evidence>
<dbReference type="RefSeq" id="WP_039327866.1">
    <property type="nucleotide sequence ID" value="NZ_JTJJ01000010.1"/>
</dbReference>
<dbReference type="PANTHER" id="PTHR38459:SF1">
    <property type="entry name" value="PROPHAGE BACTOPRENOL-LINKED GLUCOSE TRANSLOCASE HOMOLOG"/>
    <property type="match status" value="1"/>
</dbReference>
<feature type="transmembrane region" description="Helical" evidence="8">
    <location>
        <begin position="35"/>
        <end position="54"/>
    </location>
</feature>
<feature type="domain" description="GtrA/DPMS transmembrane" evidence="9">
    <location>
        <begin position="7"/>
        <end position="115"/>
    </location>
</feature>
<evidence type="ECO:0000313" key="11">
    <source>
        <dbReference type="Proteomes" id="UP000030853"/>
    </source>
</evidence>
<gene>
    <name evidence="10" type="ORF">QU24_02020</name>
</gene>
<dbReference type="Proteomes" id="UP000030853">
    <property type="component" value="Unassembled WGS sequence"/>
</dbReference>
<keyword evidence="3 8" id="KW-0812">Transmembrane</keyword>
<dbReference type="EMBL" id="JTJJ01000010">
    <property type="protein sequence ID" value="KHJ69764.1"/>
    <property type="molecule type" value="Genomic_DNA"/>
</dbReference>
<dbReference type="InterPro" id="IPR007267">
    <property type="entry name" value="GtrA_DPMS_TM"/>
</dbReference>
<dbReference type="PANTHER" id="PTHR38459">
    <property type="entry name" value="PROPHAGE BACTOPRENOL-LINKED GLUCOSE TRANSLOCASE HOMOLOG"/>
    <property type="match status" value="1"/>
</dbReference>
<evidence type="ECO:0000256" key="6">
    <source>
        <dbReference type="ARBA" id="ARBA00025595"/>
    </source>
</evidence>
<feature type="transmembrane region" description="Helical" evidence="8">
    <location>
        <begin position="89"/>
        <end position="109"/>
    </location>
</feature>
<evidence type="ECO:0000256" key="1">
    <source>
        <dbReference type="ARBA" id="ARBA00004141"/>
    </source>
</evidence>
<comment type="similarity">
    <text evidence="7">Belongs to the gtrA family.</text>
</comment>
<feature type="transmembrane region" description="Helical" evidence="8">
    <location>
        <begin position="66"/>
        <end position="83"/>
    </location>
</feature>
<evidence type="ECO:0000256" key="2">
    <source>
        <dbReference type="ARBA" id="ARBA00022448"/>
    </source>
</evidence>
<feature type="transmembrane region" description="Helical" evidence="8">
    <location>
        <begin position="12"/>
        <end position="29"/>
    </location>
</feature>
<evidence type="ECO:0000256" key="8">
    <source>
        <dbReference type="SAM" id="Phobius"/>
    </source>
</evidence>
<proteinExistence type="inferred from homology"/>
<protein>
    <recommendedName>
        <fullName evidence="7">Bactoprenol-linked glucose translocase</fullName>
    </recommendedName>
</protein>
<dbReference type="InterPro" id="IPR016480">
    <property type="entry name" value="Glc_translocase_bactprenl-link"/>
</dbReference>
<dbReference type="GO" id="GO:0000271">
    <property type="term" value="P:polysaccharide biosynthetic process"/>
    <property type="evidence" value="ECO:0007669"/>
    <property type="project" value="InterPro"/>
</dbReference>
<comment type="subcellular location">
    <subcellularLocation>
        <location evidence="1">Membrane</location>
        <topology evidence="1">Multi-pass membrane protein</topology>
    </subcellularLocation>
</comment>
<accession>A0A0B1RAV3</accession>
<dbReference type="PIRSF" id="PIRSF006298">
    <property type="entry name" value="GtrA_prd"/>
    <property type="match status" value="1"/>
</dbReference>
<evidence type="ECO:0000256" key="7">
    <source>
        <dbReference type="PIRNR" id="PIRNR006298"/>
    </source>
</evidence>
<organism evidence="10 11">
    <name type="scientific">Pantoea rodasii</name>
    <dbReference type="NCBI Taxonomy" id="1076549"/>
    <lineage>
        <taxon>Bacteria</taxon>
        <taxon>Pseudomonadati</taxon>
        <taxon>Pseudomonadota</taxon>
        <taxon>Gammaproteobacteria</taxon>
        <taxon>Enterobacterales</taxon>
        <taxon>Erwiniaceae</taxon>
        <taxon>Pantoea</taxon>
    </lineage>
</organism>
<keyword evidence="5 8" id="KW-0472">Membrane</keyword>
<comment type="caution">
    <text evidence="10">The sequence shown here is derived from an EMBL/GenBank/DDBJ whole genome shotgun (WGS) entry which is preliminary data.</text>
</comment>
<evidence type="ECO:0000256" key="3">
    <source>
        <dbReference type="ARBA" id="ARBA00022692"/>
    </source>
</evidence>
<keyword evidence="4 8" id="KW-1133">Transmembrane helix</keyword>